<proteinExistence type="predicted"/>
<accession>A0A183LER6</accession>
<gene>
    <name evidence="1" type="ORF">SMRZ_LOCUS2291</name>
</gene>
<reference evidence="1 2" key="1">
    <citation type="submission" date="2018-11" db="EMBL/GenBank/DDBJ databases">
        <authorList>
            <consortium name="Pathogen Informatics"/>
        </authorList>
    </citation>
    <scope>NUCLEOTIDE SEQUENCE [LARGE SCALE GENOMIC DNA]</scope>
    <source>
        <strain evidence="1 2">Zambia</strain>
    </source>
</reference>
<name>A0A183LER6_9TREM</name>
<sequence length="76" mass="8713">MVVGGSQQKTLNPRFVLLGIHRQDVPVILRELVLTDGLDQVSRSLTFRDLVTVSMMCQPDWLVKSLLETPVIFFWE</sequence>
<evidence type="ECO:0000313" key="1">
    <source>
        <dbReference type="EMBL" id="VDO54470.1"/>
    </source>
</evidence>
<protein>
    <submittedName>
        <fullName evidence="1">Uncharacterized protein</fullName>
    </submittedName>
</protein>
<dbReference type="Proteomes" id="UP000277204">
    <property type="component" value="Unassembled WGS sequence"/>
</dbReference>
<keyword evidence="2" id="KW-1185">Reference proteome</keyword>
<dbReference type="EMBL" id="UZAI01000572">
    <property type="protein sequence ID" value="VDO54470.1"/>
    <property type="molecule type" value="Genomic_DNA"/>
</dbReference>
<dbReference type="AlphaFoldDB" id="A0A183LER6"/>
<evidence type="ECO:0000313" key="2">
    <source>
        <dbReference type="Proteomes" id="UP000277204"/>
    </source>
</evidence>
<organism evidence="1 2">
    <name type="scientific">Schistosoma margrebowiei</name>
    <dbReference type="NCBI Taxonomy" id="48269"/>
    <lineage>
        <taxon>Eukaryota</taxon>
        <taxon>Metazoa</taxon>
        <taxon>Spiralia</taxon>
        <taxon>Lophotrochozoa</taxon>
        <taxon>Platyhelminthes</taxon>
        <taxon>Trematoda</taxon>
        <taxon>Digenea</taxon>
        <taxon>Strigeidida</taxon>
        <taxon>Schistosomatoidea</taxon>
        <taxon>Schistosomatidae</taxon>
        <taxon>Schistosoma</taxon>
    </lineage>
</organism>